<dbReference type="Pfam" id="PF02325">
    <property type="entry name" value="CCB3_YggT"/>
    <property type="match status" value="1"/>
</dbReference>
<dbReference type="GO" id="GO:0051301">
    <property type="term" value="P:cell division"/>
    <property type="evidence" value="ECO:0007669"/>
    <property type="project" value="UniProtKB-KW"/>
</dbReference>
<evidence type="ECO:0000313" key="3">
    <source>
        <dbReference type="EMBL" id="PTL54194.1"/>
    </source>
</evidence>
<dbReference type="OrthoDB" id="9806665at2"/>
<comment type="similarity">
    <text evidence="1">Belongs to the YggT family.</text>
</comment>
<dbReference type="InterPro" id="IPR003425">
    <property type="entry name" value="CCB3/YggT"/>
</dbReference>
<evidence type="ECO:0000313" key="4">
    <source>
        <dbReference type="Proteomes" id="UP000240739"/>
    </source>
</evidence>
<dbReference type="AlphaFoldDB" id="A0A2T4UBE6"/>
<organism evidence="3 4">
    <name type="scientific">Paraconexibacter algicola</name>
    <dbReference type="NCBI Taxonomy" id="2133960"/>
    <lineage>
        <taxon>Bacteria</taxon>
        <taxon>Bacillati</taxon>
        <taxon>Actinomycetota</taxon>
        <taxon>Thermoleophilia</taxon>
        <taxon>Solirubrobacterales</taxon>
        <taxon>Paraconexibacteraceae</taxon>
        <taxon>Paraconexibacter</taxon>
    </lineage>
</organism>
<dbReference type="Proteomes" id="UP000240739">
    <property type="component" value="Unassembled WGS sequence"/>
</dbReference>
<name>A0A2T4UBE6_9ACTN</name>
<feature type="transmembrane region" description="Helical" evidence="2">
    <location>
        <begin position="81"/>
        <end position="101"/>
    </location>
</feature>
<sequence length="104" mass="11422">MTATFVLATIQEEIGGFIRTLTYVYVLLIIAYILTQLFFGFGGRMPYNRTGSAILGFLNDTVGPYLNLFRRFIPPLGPLDLSPIVAIFVLQIAGNLLAGIVEHA</sequence>
<gene>
    <name evidence="3" type="ORF">C7Y72_22570</name>
</gene>
<evidence type="ECO:0000256" key="1">
    <source>
        <dbReference type="ARBA" id="ARBA00010894"/>
    </source>
</evidence>
<keyword evidence="2" id="KW-0472">Membrane</keyword>
<keyword evidence="3" id="KW-0131">Cell cycle</keyword>
<keyword evidence="2" id="KW-1133">Transmembrane helix</keyword>
<proteinExistence type="inferred from homology"/>
<keyword evidence="3" id="KW-0132">Cell division</keyword>
<dbReference type="RefSeq" id="WP_107571469.1">
    <property type="nucleotide sequence ID" value="NZ_PYYB01000006.1"/>
</dbReference>
<feature type="transmembrane region" description="Helical" evidence="2">
    <location>
        <begin position="21"/>
        <end position="41"/>
    </location>
</feature>
<accession>A0A2T4UBE6</accession>
<comment type="caution">
    <text evidence="3">The sequence shown here is derived from an EMBL/GenBank/DDBJ whole genome shotgun (WGS) entry which is preliminary data.</text>
</comment>
<dbReference type="PANTHER" id="PTHR33219">
    <property type="entry name" value="YLMG HOMOLOG PROTEIN 2, CHLOROPLASTIC"/>
    <property type="match status" value="1"/>
</dbReference>
<dbReference type="GO" id="GO:0016020">
    <property type="term" value="C:membrane"/>
    <property type="evidence" value="ECO:0007669"/>
    <property type="project" value="InterPro"/>
</dbReference>
<reference evidence="3 4" key="1">
    <citation type="submission" date="2018-03" db="EMBL/GenBank/DDBJ databases">
        <title>Aquarubrobacter algicola gen. nov., sp. nov., a novel actinobacterium isolated from shallow eutrophic lake during the end of cyanobacterial harmful algal blooms.</title>
        <authorList>
            <person name="Chun S.J."/>
        </authorList>
    </citation>
    <scope>NUCLEOTIDE SEQUENCE [LARGE SCALE GENOMIC DNA]</scope>
    <source>
        <strain evidence="3 4">Seoho-28</strain>
    </source>
</reference>
<protein>
    <submittedName>
        <fullName evidence="3">Cell division protein ZapA</fullName>
    </submittedName>
</protein>
<dbReference type="EMBL" id="PYYB01000006">
    <property type="protein sequence ID" value="PTL54194.1"/>
    <property type="molecule type" value="Genomic_DNA"/>
</dbReference>
<dbReference type="PANTHER" id="PTHR33219:SF14">
    <property type="entry name" value="PROTEIN COFACTOR ASSEMBLY OF COMPLEX C SUBUNIT B CCB3, CHLOROPLASTIC-RELATED"/>
    <property type="match status" value="1"/>
</dbReference>
<keyword evidence="4" id="KW-1185">Reference proteome</keyword>
<evidence type="ECO:0000256" key="2">
    <source>
        <dbReference type="SAM" id="Phobius"/>
    </source>
</evidence>
<keyword evidence="2" id="KW-0812">Transmembrane</keyword>